<proteinExistence type="predicted"/>
<protein>
    <submittedName>
        <fullName evidence="2">Uncharacterized protein</fullName>
    </submittedName>
</protein>
<dbReference type="Pfam" id="PF20883">
    <property type="entry name" value="Kbp-5"/>
    <property type="match status" value="1"/>
</dbReference>
<dbReference type="AlphaFoldDB" id="A0AAE9E7I3"/>
<reference evidence="2 3" key="1">
    <citation type="submission" date="2022-04" db="EMBL/GenBank/DDBJ databases">
        <title>Chromosome-level reference genomes for two strains of Caenorhabditis briggsae: an improved platform for comparative genomics.</title>
        <authorList>
            <person name="Stevens L."/>
            <person name="Andersen E."/>
        </authorList>
    </citation>
    <scope>NUCLEOTIDE SEQUENCE [LARGE SCALE GENOMIC DNA]</scope>
    <source>
        <strain evidence="2">VX34</strain>
        <tissue evidence="2">Whole-organism</tissue>
    </source>
</reference>
<dbReference type="Proteomes" id="UP000829354">
    <property type="component" value="Chromosome I"/>
</dbReference>
<organism evidence="2 3">
    <name type="scientific">Caenorhabditis briggsae</name>
    <dbReference type="NCBI Taxonomy" id="6238"/>
    <lineage>
        <taxon>Eukaryota</taxon>
        <taxon>Metazoa</taxon>
        <taxon>Ecdysozoa</taxon>
        <taxon>Nematoda</taxon>
        <taxon>Chromadorea</taxon>
        <taxon>Rhabditida</taxon>
        <taxon>Rhabditina</taxon>
        <taxon>Rhabditomorpha</taxon>
        <taxon>Rhabditoidea</taxon>
        <taxon>Rhabditidae</taxon>
        <taxon>Peloderinae</taxon>
        <taxon>Caenorhabditis</taxon>
    </lineage>
</organism>
<feature type="coiled-coil region" evidence="1">
    <location>
        <begin position="54"/>
        <end position="136"/>
    </location>
</feature>
<evidence type="ECO:0000313" key="2">
    <source>
        <dbReference type="EMBL" id="UMM14016.1"/>
    </source>
</evidence>
<keyword evidence="3" id="KW-1185">Reference proteome</keyword>
<name>A0AAE9E7I3_CAEBR</name>
<dbReference type="EMBL" id="CP092620">
    <property type="protein sequence ID" value="UMM14016.1"/>
    <property type="molecule type" value="Genomic_DNA"/>
</dbReference>
<sequence>MNPERNQDILELYSQEIFVKAIKDGEQFLENNLPIDGDQKDRLLTKVLEGEKKFEDNRKKMEGLKKEQAELKAKLVDSDLEMLEKLRAERDELQRKHQADNNETITFQSQKSIDEILRMKQETAKMREIIQELETETKHNSSANPC</sequence>
<dbReference type="InterPro" id="IPR048609">
    <property type="entry name" value="Kbp-5"/>
</dbReference>
<accession>A0AAE9E7I3</accession>
<evidence type="ECO:0000256" key="1">
    <source>
        <dbReference type="SAM" id="Coils"/>
    </source>
</evidence>
<keyword evidence="1" id="KW-0175">Coiled coil</keyword>
<evidence type="ECO:0000313" key="3">
    <source>
        <dbReference type="Proteomes" id="UP000829354"/>
    </source>
</evidence>
<gene>
    <name evidence="2" type="ORF">L5515_002010</name>
</gene>